<dbReference type="PRINTS" id="PR01008">
    <property type="entry name" value="FLGLRINGFLGH"/>
</dbReference>
<keyword evidence="9" id="KW-0966">Cell projection</keyword>
<dbReference type="PANTHER" id="PTHR34933:SF1">
    <property type="entry name" value="FLAGELLAR L-RING PROTEIN"/>
    <property type="match status" value="1"/>
</dbReference>
<comment type="subcellular location">
    <subcellularLocation>
        <location evidence="7">Cell outer membrane</location>
        <topology evidence="7">Lipid-anchor</topology>
    </subcellularLocation>
    <subcellularLocation>
        <location evidence="7">Bacterial flagellum basal body</location>
    </subcellularLocation>
</comment>
<accession>A0A512E151</accession>
<keyword evidence="4 7" id="KW-0472">Membrane</keyword>
<keyword evidence="10" id="KW-1185">Reference proteome</keyword>
<comment type="subunit">
    <text evidence="7">The basal body constitutes a major portion of the flagellar organelle and consists of four rings (L,P,S, and M) mounted on a central rod.</text>
</comment>
<keyword evidence="5 7" id="KW-0975">Bacterial flagellum</keyword>
<feature type="signal peptide" evidence="8">
    <location>
        <begin position="1"/>
        <end position="21"/>
    </location>
</feature>
<evidence type="ECO:0000256" key="5">
    <source>
        <dbReference type="ARBA" id="ARBA00023143"/>
    </source>
</evidence>
<sequence>MTVSRLALIAASAALLTACNATTRMSEVGSPPPLTQIENPNRAAGYVPVSLPMPAPQTGVREANSLWRSGARAFFKDQRASRVGDILTVSININDQAQINNQTTRTRANSENAGMPEVFGFDLNKILPGTSAAKALLEGKLDGNSTQYDAGGRDSLLGMTSDTSNKGAGQINRKETITLQVAALITDVLPNGNLVLQGRQEVRVNFEVRELQITGVIRPEDINSANSISYEKIAEARISYGGRGQISDVQQPRYGQQIFDIIMPF</sequence>
<evidence type="ECO:0000313" key="9">
    <source>
        <dbReference type="EMBL" id="GEO42461.1"/>
    </source>
</evidence>
<dbReference type="PROSITE" id="PS51257">
    <property type="entry name" value="PROKAR_LIPOPROTEIN"/>
    <property type="match status" value="1"/>
</dbReference>
<comment type="caution">
    <text evidence="9">The sequence shown here is derived from an EMBL/GenBank/DDBJ whole genome shotgun (WGS) entry which is preliminary data.</text>
</comment>
<proteinExistence type="inferred from homology"/>
<feature type="chain" id="PRO_5022088503" description="Flagellar L-ring protein" evidence="8">
    <location>
        <begin position="22"/>
        <end position="265"/>
    </location>
</feature>
<dbReference type="Proteomes" id="UP000321523">
    <property type="component" value="Unassembled WGS sequence"/>
</dbReference>
<reference evidence="9 10" key="1">
    <citation type="submission" date="2019-07" db="EMBL/GenBank/DDBJ databases">
        <title>Whole genome shotgun sequence of Skermanella aerolata NBRC 106429.</title>
        <authorList>
            <person name="Hosoyama A."/>
            <person name="Uohara A."/>
            <person name="Ohji S."/>
            <person name="Ichikawa N."/>
        </authorList>
    </citation>
    <scope>NUCLEOTIDE SEQUENCE [LARGE SCALE GENOMIC DNA]</scope>
    <source>
        <strain evidence="9 10">NBRC 106429</strain>
    </source>
</reference>
<dbReference type="OrthoDB" id="9789227at2"/>
<comment type="similarity">
    <text evidence="2 7">Belongs to the FlgH family.</text>
</comment>
<comment type="function">
    <text evidence="1 7">Assembles around the rod to form the L-ring and probably protects the motor/basal body from shearing forces during rotation.</text>
</comment>
<evidence type="ECO:0000256" key="3">
    <source>
        <dbReference type="ARBA" id="ARBA00022729"/>
    </source>
</evidence>
<keyword evidence="9" id="KW-0282">Flagellum</keyword>
<organism evidence="9 10">
    <name type="scientific">Skermanella aerolata</name>
    <dbReference type="NCBI Taxonomy" id="393310"/>
    <lineage>
        <taxon>Bacteria</taxon>
        <taxon>Pseudomonadati</taxon>
        <taxon>Pseudomonadota</taxon>
        <taxon>Alphaproteobacteria</taxon>
        <taxon>Rhodospirillales</taxon>
        <taxon>Azospirillaceae</taxon>
        <taxon>Skermanella</taxon>
    </lineage>
</organism>
<gene>
    <name evidence="9" type="primary">flgH1</name>
    <name evidence="7" type="synonym">flgH</name>
    <name evidence="9" type="ORF">SAE02_66090</name>
</gene>
<dbReference type="GO" id="GO:0009427">
    <property type="term" value="C:bacterial-type flagellum basal body, distal rod, L ring"/>
    <property type="evidence" value="ECO:0007669"/>
    <property type="project" value="InterPro"/>
</dbReference>
<keyword evidence="3 7" id="KW-0732">Signal</keyword>
<evidence type="ECO:0000256" key="8">
    <source>
        <dbReference type="SAM" id="SignalP"/>
    </source>
</evidence>
<dbReference type="NCBIfam" id="NF001305">
    <property type="entry name" value="PRK00249.1-5"/>
    <property type="match status" value="1"/>
</dbReference>
<dbReference type="InterPro" id="IPR000527">
    <property type="entry name" value="Flag_Lring"/>
</dbReference>
<keyword evidence="7" id="KW-0449">Lipoprotein</keyword>
<name>A0A512E151_9PROT</name>
<dbReference type="RefSeq" id="WP_044437668.1">
    <property type="nucleotide sequence ID" value="NZ_BJYZ01000042.1"/>
</dbReference>
<dbReference type="GO" id="GO:0009279">
    <property type="term" value="C:cell outer membrane"/>
    <property type="evidence" value="ECO:0007669"/>
    <property type="project" value="UniProtKB-SubCell"/>
</dbReference>
<keyword evidence="9" id="KW-0969">Cilium</keyword>
<dbReference type="GO" id="GO:0003774">
    <property type="term" value="F:cytoskeletal motor activity"/>
    <property type="evidence" value="ECO:0007669"/>
    <property type="project" value="InterPro"/>
</dbReference>
<evidence type="ECO:0000256" key="2">
    <source>
        <dbReference type="ARBA" id="ARBA00006929"/>
    </source>
</evidence>
<evidence type="ECO:0000256" key="6">
    <source>
        <dbReference type="ARBA" id="ARBA00023237"/>
    </source>
</evidence>
<protein>
    <recommendedName>
        <fullName evidence="7">Flagellar L-ring protein</fullName>
    </recommendedName>
    <alternativeName>
        <fullName evidence="7">Basal body L-ring protein</fullName>
    </alternativeName>
</protein>
<evidence type="ECO:0000256" key="7">
    <source>
        <dbReference type="HAMAP-Rule" id="MF_00415"/>
    </source>
</evidence>
<dbReference type="GO" id="GO:0071973">
    <property type="term" value="P:bacterial-type flagellum-dependent cell motility"/>
    <property type="evidence" value="ECO:0007669"/>
    <property type="project" value="InterPro"/>
</dbReference>
<keyword evidence="6 7" id="KW-0998">Cell outer membrane</keyword>
<dbReference type="AlphaFoldDB" id="A0A512E151"/>
<evidence type="ECO:0000256" key="1">
    <source>
        <dbReference type="ARBA" id="ARBA00002591"/>
    </source>
</evidence>
<dbReference type="Pfam" id="PF02107">
    <property type="entry name" value="FlgH"/>
    <property type="match status" value="1"/>
</dbReference>
<dbReference type="EMBL" id="BJYZ01000042">
    <property type="protein sequence ID" value="GEO42461.1"/>
    <property type="molecule type" value="Genomic_DNA"/>
</dbReference>
<evidence type="ECO:0000256" key="4">
    <source>
        <dbReference type="ARBA" id="ARBA00023136"/>
    </source>
</evidence>
<dbReference type="PANTHER" id="PTHR34933">
    <property type="entry name" value="FLAGELLAR L-RING PROTEIN"/>
    <property type="match status" value="1"/>
</dbReference>
<evidence type="ECO:0000313" key="10">
    <source>
        <dbReference type="Proteomes" id="UP000321523"/>
    </source>
</evidence>
<dbReference type="HAMAP" id="MF_00415">
    <property type="entry name" value="FlgH"/>
    <property type="match status" value="1"/>
</dbReference>